<comment type="similarity">
    <text evidence="1">Belongs to the glycosyltransferase 20 family.</text>
</comment>
<evidence type="ECO:0000256" key="1">
    <source>
        <dbReference type="ARBA" id="ARBA00008799"/>
    </source>
</evidence>
<dbReference type="PANTHER" id="PTHR10788">
    <property type="entry name" value="TREHALOSE-6-PHOSPHATE SYNTHASE"/>
    <property type="match status" value="1"/>
</dbReference>
<dbReference type="GO" id="GO:0003825">
    <property type="term" value="F:alpha,alpha-trehalose-phosphate synthase (UDP-forming) activity"/>
    <property type="evidence" value="ECO:0007669"/>
    <property type="project" value="TreeGrafter"/>
</dbReference>
<proteinExistence type="inferred from homology"/>
<organism evidence="2">
    <name type="scientific">uncultured Rhodomicrobium sp</name>
    <dbReference type="NCBI Taxonomy" id="337523"/>
    <lineage>
        <taxon>Bacteria</taxon>
        <taxon>Pseudomonadati</taxon>
        <taxon>Pseudomonadota</taxon>
        <taxon>Alphaproteobacteria</taxon>
        <taxon>Hyphomicrobiales</taxon>
        <taxon>Hyphomicrobiaceae</taxon>
        <taxon>Rhodomicrobium</taxon>
        <taxon>environmental samples</taxon>
    </lineage>
</organism>
<feature type="non-terminal residue" evidence="2">
    <location>
        <position position="79"/>
    </location>
</feature>
<sequence>EIDLRRISAFGRTFETRTFSIGIDAGEMAAMAVSPEATAAAARIGERGEDPALVIGVDRMDYSKGLPQRMEAFGRMLDA</sequence>
<dbReference type="GO" id="GO:0005992">
    <property type="term" value="P:trehalose biosynthetic process"/>
    <property type="evidence" value="ECO:0007669"/>
    <property type="project" value="InterPro"/>
</dbReference>
<name>A0A060C3K9_9HYPH</name>
<dbReference type="InterPro" id="IPR001830">
    <property type="entry name" value="Glyco_trans_20"/>
</dbReference>
<dbReference type="EMBL" id="KF122202">
    <property type="protein sequence ID" value="AIA89497.1"/>
    <property type="molecule type" value="Genomic_DNA"/>
</dbReference>
<dbReference type="PANTHER" id="PTHR10788:SF106">
    <property type="entry name" value="BCDNA.GH08860"/>
    <property type="match status" value="1"/>
</dbReference>
<accession>A0A060C3K9</accession>
<feature type="non-terminal residue" evidence="2">
    <location>
        <position position="1"/>
    </location>
</feature>
<dbReference type="AlphaFoldDB" id="A0A060C3K9"/>
<protein>
    <submittedName>
        <fullName evidence="2">Glyco_transf_20</fullName>
    </submittedName>
</protein>
<evidence type="ECO:0000313" key="2">
    <source>
        <dbReference type="EMBL" id="AIA89497.1"/>
    </source>
</evidence>
<dbReference type="Pfam" id="PF00982">
    <property type="entry name" value="Glyco_transf_20"/>
    <property type="match status" value="1"/>
</dbReference>
<dbReference type="SUPFAM" id="SSF53756">
    <property type="entry name" value="UDP-Glycosyltransferase/glycogen phosphorylase"/>
    <property type="match status" value="1"/>
</dbReference>
<dbReference type="Gene3D" id="3.40.50.2000">
    <property type="entry name" value="Glycogen Phosphorylase B"/>
    <property type="match status" value="2"/>
</dbReference>
<reference evidence="2" key="1">
    <citation type="journal article" date="2013" name="Environ. Microbiol.">
        <title>Seasonally variable intestinal metagenomes of the red palm weevil (Rhynchophorus ferrugineus).</title>
        <authorList>
            <person name="Jia S."/>
            <person name="Zhang X."/>
            <person name="Zhang G."/>
            <person name="Yin A."/>
            <person name="Zhang S."/>
            <person name="Li F."/>
            <person name="Wang L."/>
            <person name="Zhao D."/>
            <person name="Yun Q."/>
            <person name="Tala"/>
            <person name="Wang J."/>
            <person name="Sun G."/>
            <person name="Baabdullah M."/>
            <person name="Yu X."/>
            <person name="Hu S."/>
            <person name="Al-Mssallem I.S."/>
            <person name="Yu J."/>
        </authorList>
    </citation>
    <scope>NUCLEOTIDE SEQUENCE</scope>
</reference>